<protein>
    <submittedName>
        <fullName evidence="2">Phage shock protein E</fullName>
    </submittedName>
</protein>
<dbReference type="CDD" id="cd00158">
    <property type="entry name" value="RHOD"/>
    <property type="match status" value="1"/>
</dbReference>
<dbReference type="SUPFAM" id="SSF52821">
    <property type="entry name" value="Rhodanese/Cell cycle control phosphatase"/>
    <property type="match status" value="1"/>
</dbReference>
<dbReference type="Gene3D" id="3.40.250.10">
    <property type="entry name" value="Rhodanese-like domain"/>
    <property type="match status" value="1"/>
</dbReference>
<dbReference type="Pfam" id="PF00581">
    <property type="entry name" value="Rhodanese"/>
    <property type="match status" value="1"/>
</dbReference>
<name>A0A840BT56_9RHOO</name>
<dbReference type="InterPro" id="IPR036873">
    <property type="entry name" value="Rhodanese-like_dom_sf"/>
</dbReference>
<dbReference type="Proteomes" id="UP000561045">
    <property type="component" value="Unassembled WGS sequence"/>
</dbReference>
<dbReference type="PANTHER" id="PTHR44086:SF10">
    <property type="entry name" value="THIOSULFATE SULFURTRANSFERASE_RHODANESE-LIKE DOMAIN-CONTAINING PROTEIN 3"/>
    <property type="match status" value="1"/>
</dbReference>
<dbReference type="GO" id="GO:0004792">
    <property type="term" value="F:thiosulfate-cyanide sulfurtransferase activity"/>
    <property type="evidence" value="ECO:0007669"/>
    <property type="project" value="TreeGrafter"/>
</dbReference>
<evidence type="ECO:0000313" key="2">
    <source>
        <dbReference type="EMBL" id="MBB4014852.1"/>
    </source>
</evidence>
<dbReference type="EMBL" id="JACIET010000004">
    <property type="protein sequence ID" value="MBB4014852.1"/>
    <property type="molecule type" value="Genomic_DNA"/>
</dbReference>
<dbReference type="PANTHER" id="PTHR44086">
    <property type="entry name" value="THIOSULFATE SULFURTRANSFERASE RDL2, MITOCHONDRIAL-RELATED"/>
    <property type="match status" value="1"/>
</dbReference>
<feature type="domain" description="Rhodanese" evidence="1">
    <location>
        <begin position="24"/>
        <end position="110"/>
    </location>
</feature>
<evidence type="ECO:0000313" key="3">
    <source>
        <dbReference type="Proteomes" id="UP000561045"/>
    </source>
</evidence>
<accession>A0A840BT56</accession>
<dbReference type="RefSeq" id="WP_183638235.1">
    <property type="nucleotide sequence ID" value="NZ_BAABLE010000024.1"/>
</dbReference>
<reference evidence="2 3" key="1">
    <citation type="submission" date="2020-08" db="EMBL/GenBank/DDBJ databases">
        <title>Genomic Encyclopedia of Type Strains, Phase IV (KMG-IV): sequencing the most valuable type-strain genomes for metagenomic binning, comparative biology and taxonomic classification.</title>
        <authorList>
            <person name="Goeker M."/>
        </authorList>
    </citation>
    <scope>NUCLEOTIDE SEQUENCE [LARGE SCALE GENOMIC DNA]</scope>
    <source>
        <strain evidence="2 3">DSM 106739</strain>
    </source>
</reference>
<dbReference type="SMART" id="SM00450">
    <property type="entry name" value="RHOD"/>
    <property type="match status" value="1"/>
</dbReference>
<dbReference type="AlphaFoldDB" id="A0A840BT56"/>
<evidence type="ECO:0000259" key="1">
    <source>
        <dbReference type="PROSITE" id="PS50206"/>
    </source>
</evidence>
<gene>
    <name evidence="2" type="ORF">GGR36_004209</name>
</gene>
<proteinExistence type="predicted"/>
<organism evidence="2 3">
    <name type="scientific">Niveibacterium umoris</name>
    <dbReference type="NCBI Taxonomy" id="1193620"/>
    <lineage>
        <taxon>Bacteria</taxon>
        <taxon>Pseudomonadati</taxon>
        <taxon>Pseudomonadota</taxon>
        <taxon>Betaproteobacteria</taxon>
        <taxon>Rhodocyclales</taxon>
        <taxon>Rhodocyclaceae</taxon>
        <taxon>Niveibacterium</taxon>
    </lineage>
</organism>
<keyword evidence="3" id="KW-1185">Reference proteome</keyword>
<sequence length="111" mass="12106">MNRRRFLARSGCGMFAAAWLGIALAVSPVVIDVRTPEEFATGHVEGALNLPHDQVATKITALVPSKDAPVVLYCRSGRRADIALKTMREMGYTKVENYGGFEDAKARLSKP</sequence>
<dbReference type="InterPro" id="IPR001763">
    <property type="entry name" value="Rhodanese-like_dom"/>
</dbReference>
<comment type="caution">
    <text evidence="2">The sequence shown here is derived from an EMBL/GenBank/DDBJ whole genome shotgun (WGS) entry which is preliminary data.</text>
</comment>
<dbReference type="PROSITE" id="PS50206">
    <property type="entry name" value="RHODANESE_3"/>
    <property type="match status" value="1"/>
</dbReference>